<organism evidence="5 6">
    <name type="scientific">Linderina pennispora</name>
    <dbReference type="NCBI Taxonomy" id="61395"/>
    <lineage>
        <taxon>Eukaryota</taxon>
        <taxon>Fungi</taxon>
        <taxon>Fungi incertae sedis</taxon>
        <taxon>Zoopagomycota</taxon>
        <taxon>Kickxellomycotina</taxon>
        <taxon>Kickxellomycetes</taxon>
        <taxon>Kickxellales</taxon>
        <taxon>Kickxellaceae</taxon>
        <taxon>Linderina</taxon>
    </lineage>
</organism>
<dbReference type="EMBL" id="MCFD01000005">
    <property type="protein sequence ID" value="ORX70469.1"/>
    <property type="molecule type" value="Genomic_DNA"/>
</dbReference>
<reference evidence="5 6" key="1">
    <citation type="submission" date="2016-07" db="EMBL/GenBank/DDBJ databases">
        <title>Pervasive Adenine N6-methylation of Active Genes in Fungi.</title>
        <authorList>
            <consortium name="DOE Joint Genome Institute"/>
            <person name="Mondo S.J."/>
            <person name="Dannebaum R.O."/>
            <person name="Kuo R.C."/>
            <person name="Labutti K."/>
            <person name="Haridas S."/>
            <person name="Kuo A."/>
            <person name="Salamov A."/>
            <person name="Ahrendt S.R."/>
            <person name="Lipzen A."/>
            <person name="Sullivan W."/>
            <person name="Andreopoulos W.B."/>
            <person name="Clum A."/>
            <person name="Lindquist E."/>
            <person name="Daum C."/>
            <person name="Ramamoorthy G.K."/>
            <person name="Gryganskyi A."/>
            <person name="Culley D."/>
            <person name="Magnuson J.K."/>
            <person name="James T.Y."/>
            <person name="O'Malley M.A."/>
            <person name="Stajich J.E."/>
            <person name="Spatafora J.W."/>
            <person name="Visel A."/>
            <person name="Grigoriev I.V."/>
        </authorList>
    </citation>
    <scope>NUCLEOTIDE SEQUENCE [LARGE SCALE GENOMIC DNA]</scope>
    <source>
        <strain evidence="5 6">ATCC 12442</strain>
    </source>
</reference>
<evidence type="ECO:0000313" key="6">
    <source>
        <dbReference type="Proteomes" id="UP000193922"/>
    </source>
</evidence>
<dbReference type="InterPro" id="IPR029063">
    <property type="entry name" value="SAM-dependent_MTases_sf"/>
</dbReference>
<dbReference type="PANTHER" id="PTHR32183">
    <property type="match status" value="1"/>
</dbReference>
<dbReference type="STRING" id="61395.A0A1Y1WAA5"/>
<comment type="caution">
    <text evidence="5">The sequence shown here is derived from an EMBL/GenBank/DDBJ whole genome shotgun (WGS) entry which is preliminary data.</text>
</comment>
<evidence type="ECO:0000256" key="1">
    <source>
        <dbReference type="ARBA" id="ARBA00022553"/>
    </source>
</evidence>
<evidence type="ECO:0000256" key="4">
    <source>
        <dbReference type="ARBA" id="ARBA00022691"/>
    </source>
</evidence>
<accession>A0A1Y1WAA5</accession>
<keyword evidence="2 5" id="KW-0489">Methyltransferase</keyword>
<gene>
    <name evidence="5" type="ORF">DL89DRAFT_292143</name>
</gene>
<name>A0A1Y1WAA5_9FUNG</name>
<keyword evidence="1" id="KW-0597">Phosphoprotein</keyword>
<dbReference type="PANTHER" id="PTHR32183:SF11">
    <property type="entry name" value="THIOL METHYLTRANSFERASE 2-RELATED"/>
    <property type="match status" value="1"/>
</dbReference>
<keyword evidence="6" id="KW-1185">Reference proteome</keyword>
<dbReference type="GeneID" id="63806909"/>
<dbReference type="AlphaFoldDB" id="A0A1Y1WAA5"/>
<dbReference type="OrthoDB" id="276151at2759"/>
<proteinExistence type="predicted"/>
<dbReference type="Proteomes" id="UP000193922">
    <property type="component" value="Unassembled WGS sequence"/>
</dbReference>
<evidence type="ECO:0000256" key="2">
    <source>
        <dbReference type="ARBA" id="ARBA00022603"/>
    </source>
</evidence>
<dbReference type="GO" id="GO:0008757">
    <property type="term" value="F:S-adenosylmethionine-dependent methyltransferase activity"/>
    <property type="evidence" value="ECO:0007669"/>
    <property type="project" value="InterPro"/>
</dbReference>
<protein>
    <submittedName>
        <fullName evidence="5">S-adenosyl-L-methionine-dependent methyltransferase</fullName>
    </submittedName>
</protein>
<dbReference type="SUPFAM" id="SSF53335">
    <property type="entry name" value="S-adenosyl-L-methionine-dependent methyltransferases"/>
    <property type="match status" value="1"/>
</dbReference>
<dbReference type="RefSeq" id="XP_040744048.1">
    <property type="nucleotide sequence ID" value="XM_040890261.1"/>
</dbReference>
<dbReference type="Pfam" id="PF05724">
    <property type="entry name" value="TPMT"/>
    <property type="match status" value="1"/>
</dbReference>
<sequence length="204" mass="22935">MNSSLAGQATVNSDEYNQIWHNCWNDKRTPWDKGDISPALRELIQDKKWQLPSGQGLVPGCGRGYDAMFLASPQLHMTGADLDATAVATADKLREEKGISKDLADFQVIDFFKFTPPADKYQVAYDYTFFCAIHPLCLLGGELIVLMYPISKDDNPNGGPPFIATEDDYHKVLDANFDLVHVDPQCKTHDDRVGKEIISVWRRK</sequence>
<dbReference type="PROSITE" id="PS51585">
    <property type="entry name" value="SAM_MT_TPMT"/>
    <property type="match status" value="1"/>
</dbReference>
<keyword evidence="3 5" id="KW-0808">Transferase</keyword>
<dbReference type="GO" id="GO:0032259">
    <property type="term" value="P:methylation"/>
    <property type="evidence" value="ECO:0007669"/>
    <property type="project" value="UniProtKB-KW"/>
</dbReference>
<dbReference type="Gene3D" id="3.40.50.150">
    <property type="entry name" value="Vaccinia Virus protein VP39"/>
    <property type="match status" value="1"/>
</dbReference>
<dbReference type="InterPro" id="IPR008854">
    <property type="entry name" value="TPMT"/>
</dbReference>
<keyword evidence="4" id="KW-0949">S-adenosyl-L-methionine</keyword>
<evidence type="ECO:0000256" key="3">
    <source>
        <dbReference type="ARBA" id="ARBA00022679"/>
    </source>
</evidence>
<evidence type="ECO:0000313" key="5">
    <source>
        <dbReference type="EMBL" id="ORX70469.1"/>
    </source>
</evidence>